<evidence type="ECO:0000259" key="2">
    <source>
        <dbReference type="Pfam" id="PF20151"/>
    </source>
</evidence>
<keyword evidence="1" id="KW-0812">Transmembrane</keyword>
<feature type="transmembrane region" description="Helical" evidence="1">
    <location>
        <begin position="57"/>
        <end position="78"/>
    </location>
</feature>
<gene>
    <name evidence="3" type="ORF">AAE3_LOCUS3474</name>
</gene>
<sequence>MSSQQVGADALARAAHHLLAAKYFQIASFVMLVYDHALTFGDEVERIWKQPFTGASLLFYLNRYGNLLEFIVIIDAFFDPNWPKDVCRRFVKFEGAGTIILVAICQLVMILRVYAIYERAIWILAFLLTLLAAQVSISAVGINLGFPVPLPAPLVGKPEPHELKLKYSEAQRNQVASSQDRLLSSRRSGWHHSRQIHEEVGEYGDPFSRLQSLIDPV</sequence>
<evidence type="ECO:0000256" key="1">
    <source>
        <dbReference type="SAM" id="Phobius"/>
    </source>
</evidence>
<organism evidence="3 4">
    <name type="scientific">Cyclocybe aegerita</name>
    <name type="common">Black poplar mushroom</name>
    <name type="synonym">Agrocybe aegerita</name>
    <dbReference type="NCBI Taxonomy" id="1973307"/>
    <lineage>
        <taxon>Eukaryota</taxon>
        <taxon>Fungi</taxon>
        <taxon>Dikarya</taxon>
        <taxon>Basidiomycota</taxon>
        <taxon>Agaricomycotina</taxon>
        <taxon>Agaricomycetes</taxon>
        <taxon>Agaricomycetidae</taxon>
        <taxon>Agaricales</taxon>
        <taxon>Agaricineae</taxon>
        <taxon>Bolbitiaceae</taxon>
        <taxon>Cyclocybe</taxon>
    </lineage>
</organism>
<keyword evidence="1" id="KW-1133">Transmembrane helix</keyword>
<protein>
    <recommendedName>
        <fullName evidence="2">DUF6533 domain-containing protein</fullName>
    </recommendedName>
</protein>
<keyword evidence="1" id="KW-0472">Membrane</keyword>
<dbReference type="Pfam" id="PF20151">
    <property type="entry name" value="DUF6533"/>
    <property type="match status" value="1"/>
</dbReference>
<evidence type="ECO:0000313" key="4">
    <source>
        <dbReference type="Proteomes" id="UP000467700"/>
    </source>
</evidence>
<dbReference type="EMBL" id="CACVBS010000032">
    <property type="protein sequence ID" value="CAA7261217.1"/>
    <property type="molecule type" value="Genomic_DNA"/>
</dbReference>
<keyword evidence="4" id="KW-1185">Reference proteome</keyword>
<proteinExistence type="predicted"/>
<evidence type="ECO:0000313" key="3">
    <source>
        <dbReference type="EMBL" id="CAA7261217.1"/>
    </source>
</evidence>
<dbReference type="OrthoDB" id="2745134at2759"/>
<reference evidence="3 4" key="1">
    <citation type="submission" date="2020-01" db="EMBL/GenBank/DDBJ databases">
        <authorList>
            <person name="Gupta K D."/>
        </authorList>
    </citation>
    <scope>NUCLEOTIDE SEQUENCE [LARGE SCALE GENOMIC DNA]</scope>
</reference>
<feature type="domain" description="DUF6533" evidence="2">
    <location>
        <begin position="23"/>
        <end position="65"/>
    </location>
</feature>
<dbReference type="Proteomes" id="UP000467700">
    <property type="component" value="Unassembled WGS sequence"/>
</dbReference>
<accession>A0A8S0XNL5</accession>
<comment type="caution">
    <text evidence="3">The sequence shown here is derived from an EMBL/GenBank/DDBJ whole genome shotgun (WGS) entry which is preliminary data.</text>
</comment>
<feature type="transmembrane region" description="Helical" evidence="1">
    <location>
        <begin position="121"/>
        <end position="146"/>
    </location>
</feature>
<dbReference type="AlphaFoldDB" id="A0A8S0XNL5"/>
<name>A0A8S0XNL5_CYCAE</name>
<dbReference type="InterPro" id="IPR045340">
    <property type="entry name" value="DUF6533"/>
</dbReference>
<feature type="transmembrane region" description="Helical" evidence="1">
    <location>
        <begin position="90"/>
        <end position="115"/>
    </location>
</feature>